<evidence type="ECO:0000313" key="7">
    <source>
        <dbReference type="Ensembl" id="ENSXETP00000109294"/>
    </source>
</evidence>
<dbReference type="InParanoid" id="A0A803JMV5"/>
<evidence type="ECO:0000256" key="2">
    <source>
        <dbReference type="ARBA" id="ARBA00022692"/>
    </source>
</evidence>
<evidence type="ECO:0000256" key="1">
    <source>
        <dbReference type="ARBA" id="ARBA00004141"/>
    </source>
</evidence>
<feature type="transmembrane region" description="Helical" evidence="5">
    <location>
        <begin position="191"/>
        <end position="214"/>
    </location>
</feature>
<comment type="subcellular location">
    <subcellularLocation>
        <location evidence="1 5">Membrane</location>
        <topology evidence="1 5">Multi-pass membrane protein</topology>
    </subcellularLocation>
</comment>
<dbReference type="GO" id="GO:0015031">
    <property type="term" value="P:protein transport"/>
    <property type="evidence" value="ECO:0007669"/>
    <property type="project" value="InterPro"/>
</dbReference>
<evidence type="ECO:0000256" key="5">
    <source>
        <dbReference type="RuleBase" id="RU363122"/>
    </source>
</evidence>
<dbReference type="GO" id="GO:0016020">
    <property type="term" value="C:membrane"/>
    <property type="evidence" value="ECO:0007669"/>
    <property type="project" value="UniProtKB-SubCell"/>
</dbReference>
<evidence type="ECO:0000256" key="4">
    <source>
        <dbReference type="ARBA" id="ARBA00023136"/>
    </source>
</evidence>
<keyword evidence="3 5" id="KW-1133">Transmembrane helix</keyword>
<reference evidence="7" key="1">
    <citation type="journal article" date="2010" name="Science">
        <title>The genome of the Western clawed frog Xenopus tropicalis.</title>
        <authorList>
            <person name="Hellsten U."/>
            <person name="Harland R.M."/>
            <person name="Gilchrist M.J."/>
            <person name="Hendrix D."/>
            <person name="Jurka J."/>
            <person name="Kapitonov V."/>
            <person name="Ovcharenko I."/>
            <person name="Putnam N.H."/>
            <person name="Shu S."/>
            <person name="Taher L."/>
            <person name="Blitz I.L."/>
            <person name="Blumberg B."/>
            <person name="Dichmann D.S."/>
            <person name="Dubchak I."/>
            <person name="Amaya E."/>
            <person name="Detter J.C."/>
            <person name="Fletcher R."/>
            <person name="Gerhard D.S."/>
            <person name="Goodstein D."/>
            <person name="Graves T."/>
            <person name="Grigoriev I.V."/>
            <person name="Grimwood J."/>
            <person name="Kawashima T."/>
            <person name="Lindquist E."/>
            <person name="Lucas S.M."/>
            <person name="Mead P.E."/>
            <person name="Mitros T."/>
            <person name="Ogino H."/>
            <person name="Ohta Y."/>
            <person name="Poliakov A.V."/>
            <person name="Pollet N."/>
            <person name="Robert J."/>
            <person name="Salamov A."/>
            <person name="Sater A.K."/>
            <person name="Schmutz J."/>
            <person name="Terry A."/>
            <person name="Vize P.D."/>
            <person name="Warren W.C."/>
            <person name="Wells D."/>
            <person name="Wills A."/>
            <person name="Wilson R.K."/>
            <person name="Zimmerman L.B."/>
            <person name="Zorn A.M."/>
            <person name="Grainger R."/>
            <person name="Grammer T."/>
            <person name="Khokha M.K."/>
            <person name="Richardson P.M."/>
            <person name="Rokhsar D.S."/>
        </authorList>
    </citation>
    <scope>NUCLEOTIDE SEQUENCE [LARGE SCALE GENOMIC DNA]</scope>
    <source>
        <strain evidence="7">Nigerian</strain>
    </source>
</reference>
<evidence type="ECO:0000256" key="3">
    <source>
        <dbReference type="ARBA" id="ARBA00022989"/>
    </source>
</evidence>
<dbReference type="AlphaFoldDB" id="A0A803JMV5"/>
<dbReference type="FunCoup" id="A0A803JMV5">
    <property type="interactions" value="2416"/>
</dbReference>
<keyword evidence="5" id="KW-0813">Transport</keyword>
<reference evidence="7" key="2">
    <citation type="submission" date="2021-03" db="UniProtKB">
        <authorList>
            <consortium name="Ensembl"/>
        </authorList>
    </citation>
    <scope>IDENTIFICATION</scope>
</reference>
<protein>
    <recommendedName>
        <fullName evidence="5">Secretory carrier-associated membrane protein</fullName>
        <shortName evidence="5">Secretory carrier membrane protein</shortName>
    </recommendedName>
</protein>
<feature type="transmembrane region" description="Helical" evidence="5">
    <location>
        <begin position="220"/>
        <end position="241"/>
    </location>
</feature>
<dbReference type="InterPro" id="IPR007273">
    <property type="entry name" value="SCAMP"/>
</dbReference>
<feature type="region of interest" description="Disordered" evidence="6">
    <location>
        <begin position="1"/>
        <end position="44"/>
    </location>
</feature>
<proteinExistence type="inferred from homology"/>
<comment type="caution">
    <text evidence="5">Lacks conserved residue(s) required for the propagation of feature annotation.</text>
</comment>
<evidence type="ECO:0000256" key="6">
    <source>
        <dbReference type="SAM" id="MobiDB-lite"/>
    </source>
</evidence>
<organism evidence="7">
    <name type="scientific">Xenopus tropicalis</name>
    <name type="common">Western clawed frog</name>
    <name type="synonym">Silurana tropicalis</name>
    <dbReference type="NCBI Taxonomy" id="8364"/>
    <lineage>
        <taxon>Eukaryota</taxon>
        <taxon>Metazoa</taxon>
        <taxon>Chordata</taxon>
        <taxon>Craniata</taxon>
        <taxon>Vertebrata</taxon>
        <taxon>Euteleostomi</taxon>
        <taxon>Amphibia</taxon>
        <taxon>Batrachia</taxon>
        <taxon>Anura</taxon>
        <taxon>Pipoidea</taxon>
        <taxon>Pipidae</taxon>
        <taxon>Xenopodinae</taxon>
        <taxon>Xenopus</taxon>
        <taxon>Silurana</taxon>
    </lineage>
</organism>
<accession>A0A803JMV5</accession>
<dbReference type="PANTHER" id="PTHR10687:SF6">
    <property type="entry name" value="SECRETORY CARRIER-ASSOCIATED MEMBRANE PROTEIN 3"/>
    <property type="match status" value="1"/>
</dbReference>
<feature type="compositionally biased region" description="Basic and acidic residues" evidence="6">
    <location>
        <begin position="132"/>
        <end position="143"/>
    </location>
</feature>
<sequence>MSLHFRVPVGANQRPLGSEPGEMAETDRGNPFGELDNPFQDPSVIEHRPSAQYATLDVYNPFDSRGMPPPYEEKFPGQTPTAPAAPPAPVPPAPTAKKSPTEPKNYGSYGTQESAAAATADLLRRQEELNRKAEELDRRERELQSAALGASGTRQNNWPPLPSFCPVKPCFYQDISVEIPQDFQKTVSIMYYLWLCNTGTLLLNFLACLSWFCVDGSQGSGFGLAILWAVLFTPCSFVCWYRPLYKAFRSDSSFNFFVFFFIFFVQDIFYVLQAIGIPGWGFRSTPYTDGRAPVSRRPRRSLQPASSPTRPCVRPPATWPREQLRMPSGPNGASTGAYLPPSIQGVPPQHMTPGGTSGGWGVRTTCLCVCVPFYTLSWGPSGSGLGMYPPSLYRGGAECMQGGGTHVDPSQRTARIEFAPLDLLPP</sequence>
<dbReference type="Ensembl" id="ENSXETT00000111942">
    <property type="protein sequence ID" value="ENSXETP00000109294"/>
    <property type="gene ID" value="ENSXETG00000047212"/>
</dbReference>
<feature type="transmembrane region" description="Helical" evidence="5">
    <location>
        <begin position="253"/>
        <end position="272"/>
    </location>
</feature>
<dbReference type="PANTHER" id="PTHR10687">
    <property type="entry name" value="SECRETORY CARRIER-ASSOCIATED MEMBRANE PROTEIN SCAMP"/>
    <property type="match status" value="1"/>
</dbReference>
<feature type="region of interest" description="Disordered" evidence="6">
    <location>
        <begin position="132"/>
        <end position="155"/>
    </location>
</feature>
<name>A0A803JMV5_XENTR</name>
<feature type="compositionally biased region" description="Low complexity" evidence="6">
    <location>
        <begin position="95"/>
        <end position="104"/>
    </location>
</feature>
<keyword evidence="4 5" id="KW-0472">Membrane</keyword>
<feature type="region of interest" description="Disordered" evidence="6">
    <location>
        <begin position="58"/>
        <end position="109"/>
    </location>
</feature>
<gene>
    <name evidence="7" type="primary">scamp3</name>
</gene>
<comment type="similarity">
    <text evidence="5">Belongs to the SCAMP family.</text>
</comment>
<keyword evidence="2 5" id="KW-0812">Transmembrane</keyword>
<dbReference type="Pfam" id="PF04144">
    <property type="entry name" value="SCAMP"/>
    <property type="match status" value="1"/>
</dbReference>
<feature type="compositionally biased region" description="Pro residues" evidence="6">
    <location>
        <begin position="83"/>
        <end position="94"/>
    </location>
</feature>
<dbReference type="GeneTree" id="ENSGT00940000160917"/>
<feature type="region of interest" description="Disordered" evidence="6">
    <location>
        <begin position="289"/>
        <end position="356"/>
    </location>
</feature>